<comment type="caution">
    <text evidence="1">The sequence shown here is derived from an EMBL/GenBank/DDBJ whole genome shotgun (WGS) entry which is preliminary data.</text>
</comment>
<dbReference type="EMBL" id="JBBYAF010000007">
    <property type="protein sequence ID" value="MEL3971768.1"/>
    <property type="molecule type" value="Genomic_DNA"/>
</dbReference>
<evidence type="ECO:0000313" key="1">
    <source>
        <dbReference type="EMBL" id="MEL3971768.1"/>
    </source>
</evidence>
<sequence>MANQNQNNQNQGKVAQGIKNTAGAAFHTVHSALETTEDAAMSVVDGTAKAVKNVTGNQNGQNR</sequence>
<keyword evidence="2" id="KW-1185">Reference proteome</keyword>
<accession>A0ABU9K7V0</accession>
<dbReference type="Proteomes" id="UP001389717">
    <property type="component" value="Unassembled WGS sequence"/>
</dbReference>
<proteinExistence type="predicted"/>
<evidence type="ECO:0000313" key="2">
    <source>
        <dbReference type="Proteomes" id="UP001389717"/>
    </source>
</evidence>
<gene>
    <name evidence="1" type="ORF">AAEO50_05680</name>
</gene>
<organism evidence="1 2">
    <name type="scientific">Rossellomorea oryzaecorticis</name>
    <dbReference type="NCBI Taxonomy" id="1396505"/>
    <lineage>
        <taxon>Bacteria</taxon>
        <taxon>Bacillati</taxon>
        <taxon>Bacillota</taxon>
        <taxon>Bacilli</taxon>
        <taxon>Bacillales</taxon>
        <taxon>Bacillaceae</taxon>
        <taxon>Rossellomorea</taxon>
    </lineage>
</organism>
<name>A0ABU9K7V0_9BACI</name>
<dbReference type="RefSeq" id="WP_341981382.1">
    <property type="nucleotide sequence ID" value="NZ_JBBYAF010000007.1"/>
</dbReference>
<reference evidence="1 2" key="1">
    <citation type="submission" date="2024-04" db="EMBL/GenBank/DDBJ databases">
        <title>Bacillus oryzaecorticis sp. nov., a moderately halophilic bacterium isolated from rice husks.</title>
        <authorList>
            <person name="Zhu H.-S."/>
        </authorList>
    </citation>
    <scope>NUCLEOTIDE SEQUENCE [LARGE SCALE GENOMIC DNA]</scope>
    <source>
        <strain evidence="1 2">ZC255</strain>
    </source>
</reference>
<protein>
    <submittedName>
        <fullName evidence="1">Uncharacterized protein</fullName>
    </submittedName>
</protein>